<dbReference type="OrthoDB" id="8882621at2759"/>
<feature type="compositionally biased region" description="Polar residues" evidence="1">
    <location>
        <begin position="246"/>
        <end position="262"/>
    </location>
</feature>
<sequence length="349" mass="37936">MTHAEMAKQSPDIDMKQKDLTLGVVLPGGTEKTATVHGSKPVMDLLVILCAKYHLNPSDHTIELISTNGNRIEFKPNAPIETLEVKKMLIKPKGMVDKKRSPRMPEATVRLVINYKKTHKTVVRVSPQVPVEKLMPAICAKCELDQSTTVLLRNRSSKEPLNLAHSLNDYGLREVHAVDTKGVNPDKLHTSPGHKEDKILASKDNVLKEKENKGLFSIFRRCKKPDQEATVSAPASPVLANHGPGSMTSLSGHASTRSSNAGLSIMPKKRRAPLPPVMVSQSFPSKLLSDSQSHAKPNKGQEESGISHGSLKGSKRKAPPPPVSPCISAPEETTQDKSIKGLEPQEEGA</sequence>
<dbReference type="PANTHER" id="PTHR21557">
    <property type="entry name" value="CORDON-BLEU"/>
    <property type="match status" value="1"/>
</dbReference>
<protein>
    <recommendedName>
        <fullName evidence="2">Cordon-bleu ubiquitin-like domain-containing protein</fullName>
    </recommendedName>
</protein>
<dbReference type="PANTHER" id="PTHR21557:SF2">
    <property type="entry name" value="CORDON-BLEU PROTEIN-LIKE 1"/>
    <property type="match status" value="1"/>
</dbReference>
<dbReference type="InterPro" id="IPR039895">
    <property type="entry name" value="COBL-like"/>
</dbReference>
<evidence type="ECO:0000259" key="2">
    <source>
        <dbReference type="Pfam" id="PF09469"/>
    </source>
</evidence>
<dbReference type="InterPro" id="IPR019025">
    <property type="entry name" value="Cordon-bleu_ubiquitin_domain"/>
</dbReference>
<evidence type="ECO:0000256" key="1">
    <source>
        <dbReference type="SAM" id="MobiDB-lite"/>
    </source>
</evidence>
<reference evidence="3" key="1">
    <citation type="journal article" date="2023" name="Science">
        <title>Genome structures resolve the early diversification of teleost fishes.</title>
        <authorList>
            <person name="Parey E."/>
            <person name="Louis A."/>
            <person name="Montfort J."/>
            <person name="Bouchez O."/>
            <person name="Roques C."/>
            <person name="Iampietro C."/>
            <person name="Lluch J."/>
            <person name="Castinel A."/>
            <person name="Donnadieu C."/>
            <person name="Desvignes T."/>
            <person name="Floi Bucao C."/>
            <person name="Jouanno E."/>
            <person name="Wen M."/>
            <person name="Mejri S."/>
            <person name="Dirks R."/>
            <person name="Jansen H."/>
            <person name="Henkel C."/>
            <person name="Chen W.J."/>
            <person name="Zahm M."/>
            <person name="Cabau C."/>
            <person name="Klopp C."/>
            <person name="Thompson A.W."/>
            <person name="Robinson-Rechavi M."/>
            <person name="Braasch I."/>
            <person name="Lecointre G."/>
            <person name="Bobe J."/>
            <person name="Postlethwait J.H."/>
            <person name="Berthelot C."/>
            <person name="Roest Crollius H."/>
            <person name="Guiguen Y."/>
        </authorList>
    </citation>
    <scope>NUCLEOTIDE SEQUENCE</scope>
    <source>
        <strain evidence="3">WJC10195</strain>
    </source>
</reference>
<gene>
    <name evidence="3" type="ORF">SKAU_G00258450</name>
</gene>
<comment type="caution">
    <text evidence="3">The sequence shown here is derived from an EMBL/GenBank/DDBJ whole genome shotgun (WGS) entry which is preliminary data.</text>
</comment>
<evidence type="ECO:0000313" key="4">
    <source>
        <dbReference type="Proteomes" id="UP001152622"/>
    </source>
</evidence>
<dbReference type="Proteomes" id="UP001152622">
    <property type="component" value="Chromosome 9"/>
</dbReference>
<evidence type="ECO:0000313" key="3">
    <source>
        <dbReference type="EMBL" id="KAJ8350715.1"/>
    </source>
</evidence>
<feature type="domain" description="Cordon-bleu ubiquitin-like" evidence="2">
    <location>
        <begin position="98"/>
        <end position="181"/>
    </location>
</feature>
<dbReference type="GO" id="GO:0003785">
    <property type="term" value="F:actin monomer binding"/>
    <property type="evidence" value="ECO:0007669"/>
    <property type="project" value="InterPro"/>
</dbReference>
<feature type="region of interest" description="Disordered" evidence="1">
    <location>
        <begin position="226"/>
        <end position="270"/>
    </location>
</feature>
<dbReference type="Pfam" id="PF09469">
    <property type="entry name" value="Cobl"/>
    <property type="match status" value="1"/>
</dbReference>
<feature type="region of interest" description="Disordered" evidence="1">
    <location>
        <begin position="283"/>
        <end position="349"/>
    </location>
</feature>
<dbReference type="EMBL" id="JAINUF010000009">
    <property type="protein sequence ID" value="KAJ8350715.1"/>
    <property type="molecule type" value="Genomic_DNA"/>
</dbReference>
<proteinExistence type="predicted"/>
<organism evidence="3 4">
    <name type="scientific">Synaphobranchus kaupii</name>
    <name type="common">Kaup's arrowtooth eel</name>
    <dbReference type="NCBI Taxonomy" id="118154"/>
    <lineage>
        <taxon>Eukaryota</taxon>
        <taxon>Metazoa</taxon>
        <taxon>Chordata</taxon>
        <taxon>Craniata</taxon>
        <taxon>Vertebrata</taxon>
        <taxon>Euteleostomi</taxon>
        <taxon>Actinopterygii</taxon>
        <taxon>Neopterygii</taxon>
        <taxon>Teleostei</taxon>
        <taxon>Anguilliformes</taxon>
        <taxon>Synaphobranchidae</taxon>
        <taxon>Synaphobranchus</taxon>
    </lineage>
</organism>
<dbReference type="Gene3D" id="3.10.20.90">
    <property type="entry name" value="Phosphatidylinositol 3-kinase Catalytic Subunit, Chain A, domain 1"/>
    <property type="match status" value="1"/>
</dbReference>
<keyword evidence="4" id="KW-1185">Reference proteome</keyword>
<name>A0A9Q1F495_SYNKA</name>
<accession>A0A9Q1F495</accession>
<feature type="compositionally biased region" description="Polar residues" evidence="1">
    <location>
        <begin position="283"/>
        <end position="295"/>
    </location>
</feature>
<dbReference type="AlphaFoldDB" id="A0A9Q1F495"/>